<evidence type="ECO:0000256" key="3">
    <source>
        <dbReference type="SAM" id="SignalP"/>
    </source>
</evidence>
<dbReference type="AlphaFoldDB" id="A0AA92BAI7"/>
<gene>
    <name evidence="6" type="ORF">C1637_23850</name>
    <name evidence="5" type="ORF">EG342_16020</name>
</gene>
<evidence type="ECO:0000256" key="1">
    <source>
        <dbReference type="PROSITE-ProRule" id="PRU00339"/>
    </source>
</evidence>
<dbReference type="Gene3D" id="1.10.10.10">
    <property type="entry name" value="Winged helix-like DNA-binding domain superfamily/Winged helix DNA-binding domain"/>
    <property type="match status" value="1"/>
</dbReference>
<feature type="transmembrane region" description="Helical" evidence="2">
    <location>
        <begin position="382"/>
        <end position="402"/>
    </location>
</feature>
<sequence>MKRYISILILLLLPVFSLAQSDVDKDQQELYSYLYSGQLDKAKMLIENNFLKSGNKSRQIIGYAYLTQYYTLTDARNKDIEVINSIKKAKKIATETGKEIDEAYVEYANTMYYAKINKWDLYVKSFVKSVNIFKKNPHENFVLAVLYIGKVKNTSMNRLETVNLSDCILANKFALLSGNSLLISATYYDIGTFYNTFAPKQKHVDSTIAAYNKGFEVSLKIKDIEVRKKVQFYYYNNVGITYANNKEYSKTLQIFNKGLQTYDYKDKFYIWSLLTNIGYLYVLMQDNDTALKYYQKAEIVSTDKQVTDQNRIGLYLNISKLYEKMHLFDKALVYDKKARETIIKEDKRLYENNTRSLDTFYQTEQEKNILEEKNKSYKKYEIWYISAIISIVLGLILLFFTLDYRQKLNKKTTSLLESEKQKLKMENELFIMKQEQLQRQALATSIQLEHKNTFINELKVNLPKDKKFNHLLKDEQLMDNNFNTIRDIIQETHPNFFKRLNELAKNRLTNLDLKYVAYIYLNMDNIQIATALKVDPKTVSVTKYRLKQKLGVRKGQDLNTFIRTMNY</sequence>
<dbReference type="SUPFAM" id="SSF48452">
    <property type="entry name" value="TPR-like"/>
    <property type="match status" value="1"/>
</dbReference>
<dbReference type="InterPro" id="IPR036388">
    <property type="entry name" value="WH-like_DNA-bd_sf"/>
</dbReference>
<dbReference type="KEGG" id="clac:EG342_16020"/>
<dbReference type="Proteomes" id="UP000279972">
    <property type="component" value="Chromosome"/>
</dbReference>
<name>A0AA92BAI7_CHRLC</name>
<keyword evidence="2" id="KW-0472">Membrane</keyword>
<reference evidence="6 7" key="1">
    <citation type="submission" date="2018-01" db="EMBL/GenBank/DDBJ databases">
        <title>Draft genome sequences of Chryseobacterium lactis NCTC11390, Chryseobacterium oncorhynchi 701B-08, and Chryseobacterium viscerum 687B-08.</title>
        <authorList>
            <person name="Jeong J.-J."/>
            <person name="Lee Y.J."/>
            <person name="Park B."/>
            <person name="Choi I.-G."/>
            <person name="Kim K.D."/>
        </authorList>
    </citation>
    <scope>NUCLEOTIDE SEQUENCE [LARGE SCALE GENOMIC DNA]</scope>
    <source>
        <strain evidence="6 7">NCTC11390</strain>
    </source>
</reference>
<evidence type="ECO:0000313" key="5">
    <source>
        <dbReference type="EMBL" id="AZA83291.1"/>
    </source>
</evidence>
<dbReference type="EMBL" id="CP033924">
    <property type="protein sequence ID" value="AZA83291.1"/>
    <property type="molecule type" value="Genomic_DNA"/>
</dbReference>
<dbReference type="Gene3D" id="1.25.40.10">
    <property type="entry name" value="Tetratricopeptide repeat domain"/>
    <property type="match status" value="1"/>
</dbReference>
<organism evidence="6 7">
    <name type="scientific">Chryseobacterium lactis</name>
    <dbReference type="NCBI Taxonomy" id="1241981"/>
    <lineage>
        <taxon>Bacteria</taxon>
        <taxon>Pseudomonadati</taxon>
        <taxon>Bacteroidota</taxon>
        <taxon>Flavobacteriia</taxon>
        <taxon>Flavobacteriales</taxon>
        <taxon>Weeksellaceae</taxon>
        <taxon>Chryseobacterium group</taxon>
        <taxon>Chryseobacterium</taxon>
    </lineage>
</organism>
<evidence type="ECO:0000259" key="4">
    <source>
        <dbReference type="Pfam" id="PF00196"/>
    </source>
</evidence>
<evidence type="ECO:0000313" key="7">
    <source>
        <dbReference type="Proteomes" id="UP000236262"/>
    </source>
</evidence>
<evidence type="ECO:0000256" key="2">
    <source>
        <dbReference type="SAM" id="Phobius"/>
    </source>
</evidence>
<dbReference type="EMBL" id="PPEH01000015">
    <property type="protein sequence ID" value="PNW11115.1"/>
    <property type="molecule type" value="Genomic_DNA"/>
</dbReference>
<keyword evidence="8" id="KW-1185">Reference proteome</keyword>
<dbReference type="PROSITE" id="PS50005">
    <property type="entry name" value="TPR"/>
    <property type="match status" value="1"/>
</dbReference>
<dbReference type="InterPro" id="IPR011990">
    <property type="entry name" value="TPR-like_helical_dom_sf"/>
</dbReference>
<feature type="domain" description="HTH luxR-type" evidence="4">
    <location>
        <begin position="518"/>
        <end position="558"/>
    </location>
</feature>
<dbReference type="Pfam" id="PF00196">
    <property type="entry name" value="GerE"/>
    <property type="match status" value="1"/>
</dbReference>
<feature type="signal peptide" evidence="3">
    <location>
        <begin position="1"/>
        <end position="19"/>
    </location>
</feature>
<dbReference type="SMART" id="SM00028">
    <property type="entry name" value="TPR"/>
    <property type="match status" value="3"/>
</dbReference>
<keyword evidence="2" id="KW-0812">Transmembrane</keyword>
<keyword evidence="3" id="KW-0732">Signal</keyword>
<reference evidence="5 8" key="2">
    <citation type="submission" date="2018-11" db="EMBL/GenBank/DDBJ databases">
        <title>Proposal to divide the Flavobacteriaceae and reorganize its genera based on Amino Acid Identity values calculated from whole genome sequences.</title>
        <authorList>
            <person name="Nicholson A.C."/>
            <person name="Gulvik C.A."/>
            <person name="Whitney A.M."/>
            <person name="Humrighouse B.W."/>
            <person name="Bell M."/>
            <person name="Holmes B."/>
            <person name="Steigerwalt A.G."/>
            <person name="Villarma A."/>
            <person name="Sheth M."/>
            <person name="Batra D."/>
            <person name="Pryor J."/>
            <person name="Bernardet J.-F."/>
            <person name="Hugo C."/>
            <person name="Kampfer P."/>
            <person name="Newman J."/>
            <person name="McQuiston J.R."/>
        </authorList>
    </citation>
    <scope>NUCLEOTIDE SEQUENCE [LARGE SCALE GENOMIC DNA]</scope>
    <source>
        <strain evidence="5 8">KC_1864</strain>
    </source>
</reference>
<keyword evidence="2" id="KW-1133">Transmembrane helix</keyword>
<keyword evidence="1" id="KW-0802">TPR repeat</keyword>
<dbReference type="GO" id="GO:0006355">
    <property type="term" value="P:regulation of DNA-templated transcription"/>
    <property type="evidence" value="ECO:0007669"/>
    <property type="project" value="InterPro"/>
</dbReference>
<dbReference type="RefSeq" id="WP_103294162.1">
    <property type="nucleotide sequence ID" value="NZ_CP033924.1"/>
</dbReference>
<accession>A0AA92BAI7</accession>
<feature type="chain" id="PRO_5041654981" evidence="3">
    <location>
        <begin position="20"/>
        <end position="567"/>
    </location>
</feature>
<evidence type="ECO:0000313" key="8">
    <source>
        <dbReference type="Proteomes" id="UP000279972"/>
    </source>
</evidence>
<feature type="repeat" description="TPR" evidence="1">
    <location>
        <begin position="271"/>
        <end position="304"/>
    </location>
</feature>
<dbReference type="InterPro" id="IPR000792">
    <property type="entry name" value="Tscrpt_reg_LuxR_C"/>
</dbReference>
<protein>
    <submittedName>
        <fullName evidence="5">Tetratricopeptide repeat protein</fullName>
    </submittedName>
    <submittedName>
        <fullName evidence="6">Tetratricopeptide repeat-containing protein</fullName>
    </submittedName>
</protein>
<proteinExistence type="predicted"/>
<evidence type="ECO:0000313" key="6">
    <source>
        <dbReference type="EMBL" id="PNW11115.1"/>
    </source>
</evidence>
<dbReference type="InterPro" id="IPR019734">
    <property type="entry name" value="TPR_rpt"/>
</dbReference>
<dbReference type="Proteomes" id="UP000236262">
    <property type="component" value="Unassembled WGS sequence"/>
</dbReference>